<dbReference type="AlphaFoldDB" id="A0A255ZPN2"/>
<keyword evidence="3 7" id="KW-0808">Transferase</keyword>
<evidence type="ECO:0000256" key="6">
    <source>
        <dbReference type="ARBA" id="ARBA00023136"/>
    </source>
</evidence>
<comment type="similarity">
    <text evidence="1 7">Belongs to the Lgt family.</text>
</comment>
<keyword evidence="2 7" id="KW-1003">Cell membrane</keyword>
<keyword evidence="9" id="KW-1185">Reference proteome</keyword>
<sequence length="312" mass="35720">MTTLGITWNPSEGIDLGFFMIRYYSLMFVVAFSLGYYLTKKIFIREGESIENLDSLFVWTAIATLVGARLGHVFFYDWDVYKHKPLEIFLPFRFDPFEFTGFSGLASHGAAIAIVIAMFFYSKKVIKRPVLWILDRIVVAVASGAIFVRLGNFFNSEIYGHPTSGSNFYAIRFVKDDEFWSDKNPLELTQKSSVKEAFNAVATDPKFQPILDQIPFRHPSQLYEAFGYIFVFLTLYYAYWKTDARNKPGLLLGIFLVFLFTVRFIVEFVKESQGGFEGENPILSTGQWLSIPCVIIGLILIFTANNRKTQNS</sequence>
<evidence type="ECO:0000256" key="3">
    <source>
        <dbReference type="ARBA" id="ARBA00022679"/>
    </source>
</evidence>
<evidence type="ECO:0000256" key="1">
    <source>
        <dbReference type="ARBA" id="ARBA00007150"/>
    </source>
</evidence>
<evidence type="ECO:0000256" key="2">
    <source>
        <dbReference type="ARBA" id="ARBA00022475"/>
    </source>
</evidence>
<comment type="caution">
    <text evidence="8">The sequence shown here is derived from an EMBL/GenBank/DDBJ whole genome shotgun (WGS) entry which is preliminary data.</text>
</comment>
<dbReference type="EMBL" id="NOXX01000203">
    <property type="protein sequence ID" value="OYQ43463.1"/>
    <property type="molecule type" value="Genomic_DNA"/>
</dbReference>
<proteinExistence type="inferred from homology"/>
<protein>
    <recommendedName>
        <fullName evidence="7">Phosphatidylglycerol--prolipoprotein diacylglyceryl transferase</fullName>
        <ecNumber evidence="7">2.5.1.145</ecNumber>
    </recommendedName>
</protein>
<keyword evidence="4 7" id="KW-0812">Transmembrane</keyword>
<feature type="transmembrane region" description="Helical" evidence="7">
    <location>
        <begin position="249"/>
        <end position="266"/>
    </location>
</feature>
<dbReference type="GO" id="GO:0005886">
    <property type="term" value="C:plasma membrane"/>
    <property type="evidence" value="ECO:0007669"/>
    <property type="project" value="UniProtKB-SubCell"/>
</dbReference>
<evidence type="ECO:0000313" key="8">
    <source>
        <dbReference type="EMBL" id="OYQ43463.1"/>
    </source>
</evidence>
<comment type="catalytic activity">
    <reaction evidence="7">
        <text>L-cysteinyl-[prolipoprotein] + a 1,2-diacyl-sn-glycero-3-phospho-(1'-sn-glycerol) = an S-1,2-diacyl-sn-glyceryl-L-cysteinyl-[prolipoprotein] + sn-glycerol 1-phosphate + H(+)</text>
        <dbReference type="Rhea" id="RHEA:56712"/>
        <dbReference type="Rhea" id="RHEA-COMP:14679"/>
        <dbReference type="Rhea" id="RHEA-COMP:14680"/>
        <dbReference type="ChEBI" id="CHEBI:15378"/>
        <dbReference type="ChEBI" id="CHEBI:29950"/>
        <dbReference type="ChEBI" id="CHEBI:57685"/>
        <dbReference type="ChEBI" id="CHEBI:64716"/>
        <dbReference type="ChEBI" id="CHEBI:140658"/>
        <dbReference type="EC" id="2.5.1.145"/>
    </reaction>
</comment>
<keyword evidence="8" id="KW-0449">Lipoprotein</keyword>
<feature type="transmembrane region" description="Helical" evidence="7">
    <location>
        <begin position="133"/>
        <end position="154"/>
    </location>
</feature>
<dbReference type="GO" id="GO:0042158">
    <property type="term" value="P:lipoprotein biosynthetic process"/>
    <property type="evidence" value="ECO:0007669"/>
    <property type="project" value="UniProtKB-UniRule"/>
</dbReference>
<gene>
    <name evidence="7 8" type="primary">lgt</name>
    <name evidence="8" type="ORF">CHX27_09925</name>
</gene>
<keyword evidence="5 7" id="KW-1133">Transmembrane helix</keyword>
<dbReference type="NCBIfam" id="TIGR00544">
    <property type="entry name" value="lgt"/>
    <property type="match status" value="1"/>
</dbReference>
<feature type="transmembrane region" description="Helical" evidence="7">
    <location>
        <begin position="16"/>
        <end position="36"/>
    </location>
</feature>
<reference evidence="8 9" key="1">
    <citation type="submission" date="2017-07" db="EMBL/GenBank/DDBJ databases">
        <title>Flavobacterium cyanobacteriorum sp. nov., isolated from cyanobacterial aggregates in a eutrophic lake.</title>
        <authorList>
            <person name="Cai H."/>
        </authorList>
    </citation>
    <scope>NUCLEOTIDE SEQUENCE [LARGE SCALE GENOMIC DNA]</scope>
    <source>
        <strain evidence="8 9">TH167</strain>
    </source>
</reference>
<comment type="pathway">
    <text evidence="7">Protein modification; lipoprotein biosynthesis (diacylglyceryl transfer).</text>
</comment>
<feature type="binding site" evidence="7">
    <location>
        <position position="149"/>
    </location>
    <ligand>
        <name>a 1,2-diacyl-sn-glycero-3-phospho-(1'-sn-glycerol)</name>
        <dbReference type="ChEBI" id="CHEBI:64716"/>
    </ligand>
</feature>
<dbReference type="EC" id="2.5.1.145" evidence="7"/>
<feature type="transmembrane region" description="Helical" evidence="7">
    <location>
        <begin position="56"/>
        <end position="76"/>
    </location>
</feature>
<dbReference type="OrthoDB" id="871140at2"/>
<keyword evidence="6 7" id="KW-0472">Membrane</keyword>
<dbReference type="PANTHER" id="PTHR30589">
    <property type="entry name" value="PROLIPOPROTEIN DIACYLGLYCERYL TRANSFERASE"/>
    <property type="match status" value="1"/>
</dbReference>
<dbReference type="Proteomes" id="UP000216035">
    <property type="component" value="Unassembled WGS sequence"/>
</dbReference>
<dbReference type="Pfam" id="PF01790">
    <property type="entry name" value="LGT"/>
    <property type="match status" value="1"/>
</dbReference>
<evidence type="ECO:0000256" key="4">
    <source>
        <dbReference type="ARBA" id="ARBA00022692"/>
    </source>
</evidence>
<evidence type="ECO:0000256" key="7">
    <source>
        <dbReference type="HAMAP-Rule" id="MF_01147"/>
    </source>
</evidence>
<name>A0A255ZPN2_9FLAO</name>
<dbReference type="GO" id="GO:0008961">
    <property type="term" value="F:phosphatidylglycerol-prolipoprotein diacylglyceryl transferase activity"/>
    <property type="evidence" value="ECO:0007669"/>
    <property type="project" value="UniProtKB-UniRule"/>
</dbReference>
<dbReference type="RefSeq" id="WP_094486624.1">
    <property type="nucleotide sequence ID" value="NZ_NOXX01000203.1"/>
</dbReference>
<feature type="transmembrane region" description="Helical" evidence="7">
    <location>
        <begin position="99"/>
        <end position="121"/>
    </location>
</feature>
<dbReference type="InterPro" id="IPR001640">
    <property type="entry name" value="Lgt"/>
</dbReference>
<feature type="transmembrane region" description="Helical" evidence="7">
    <location>
        <begin position="222"/>
        <end position="240"/>
    </location>
</feature>
<comment type="function">
    <text evidence="7">Catalyzes the transfer of the diacylglyceryl group from phosphatidylglycerol to the sulfhydryl group of the N-terminal cysteine of a prolipoprotein, the first step in the formation of mature lipoproteins.</text>
</comment>
<evidence type="ECO:0000313" key="9">
    <source>
        <dbReference type="Proteomes" id="UP000216035"/>
    </source>
</evidence>
<dbReference type="UniPathway" id="UPA00664"/>
<dbReference type="PANTHER" id="PTHR30589:SF0">
    <property type="entry name" value="PHOSPHATIDYLGLYCEROL--PROLIPOPROTEIN DIACYLGLYCERYL TRANSFERASE"/>
    <property type="match status" value="1"/>
</dbReference>
<accession>A0A255ZPN2</accession>
<feature type="transmembrane region" description="Helical" evidence="7">
    <location>
        <begin position="286"/>
        <end position="304"/>
    </location>
</feature>
<dbReference type="HAMAP" id="MF_01147">
    <property type="entry name" value="Lgt"/>
    <property type="match status" value="1"/>
</dbReference>
<comment type="subcellular location">
    <subcellularLocation>
        <location evidence="7">Cell membrane</location>
        <topology evidence="7">Multi-pass membrane protein</topology>
    </subcellularLocation>
</comment>
<organism evidence="8 9">
    <name type="scientific">Flavobacterium aurantiibacter</name>
    <dbReference type="NCBI Taxonomy" id="2023067"/>
    <lineage>
        <taxon>Bacteria</taxon>
        <taxon>Pseudomonadati</taxon>
        <taxon>Bacteroidota</taxon>
        <taxon>Flavobacteriia</taxon>
        <taxon>Flavobacteriales</taxon>
        <taxon>Flavobacteriaceae</taxon>
        <taxon>Flavobacterium</taxon>
    </lineage>
</organism>
<evidence type="ECO:0000256" key="5">
    <source>
        <dbReference type="ARBA" id="ARBA00022989"/>
    </source>
</evidence>